<dbReference type="PANTHER" id="PTHR48008">
    <property type="entry name" value="LEUCINE-RICH REPEAT RECEPTOR-LIKE PROTEIN KINASE IMK3-RELATED"/>
    <property type="match status" value="1"/>
</dbReference>
<evidence type="ECO:0000313" key="3">
    <source>
        <dbReference type="Proteomes" id="UP001630127"/>
    </source>
</evidence>
<dbReference type="InterPro" id="IPR011009">
    <property type="entry name" value="Kinase-like_dom_sf"/>
</dbReference>
<dbReference type="PANTHER" id="PTHR48008:SF14">
    <property type="entry name" value="PROTEIN KINASE DOMAIN-CONTAINING PROTEIN"/>
    <property type="match status" value="1"/>
</dbReference>
<dbReference type="SUPFAM" id="SSF56112">
    <property type="entry name" value="Protein kinase-like (PK-like)"/>
    <property type="match status" value="1"/>
</dbReference>
<dbReference type="EMBL" id="JBJUIK010000007">
    <property type="protein sequence ID" value="KAL3522520.1"/>
    <property type="molecule type" value="Genomic_DNA"/>
</dbReference>
<comment type="caution">
    <text evidence="2">The sequence shown here is derived from an EMBL/GenBank/DDBJ whole genome shotgun (WGS) entry which is preliminary data.</text>
</comment>
<sequence>YGLEGLVSTRADVYSFGIVMMETVSRTKPSDQMFSGDLSLKKWIEDSLPNATLHVIDGNLISPEDENFTHKLECVVQIMKLALNCCRECPGERINMKDVVAEIKKIKHQLSTKVG</sequence>
<organism evidence="2 3">
    <name type="scientific">Cinchona calisaya</name>
    <dbReference type="NCBI Taxonomy" id="153742"/>
    <lineage>
        <taxon>Eukaryota</taxon>
        <taxon>Viridiplantae</taxon>
        <taxon>Streptophyta</taxon>
        <taxon>Embryophyta</taxon>
        <taxon>Tracheophyta</taxon>
        <taxon>Spermatophyta</taxon>
        <taxon>Magnoliopsida</taxon>
        <taxon>eudicotyledons</taxon>
        <taxon>Gunneridae</taxon>
        <taxon>Pentapetalae</taxon>
        <taxon>asterids</taxon>
        <taxon>lamiids</taxon>
        <taxon>Gentianales</taxon>
        <taxon>Rubiaceae</taxon>
        <taxon>Cinchonoideae</taxon>
        <taxon>Cinchoneae</taxon>
        <taxon>Cinchona</taxon>
    </lineage>
</organism>
<feature type="non-terminal residue" evidence="2">
    <location>
        <position position="1"/>
    </location>
</feature>
<dbReference type="Gene3D" id="1.10.510.10">
    <property type="entry name" value="Transferase(Phosphotransferase) domain 1"/>
    <property type="match status" value="1"/>
</dbReference>
<dbReference type="Pfam" id="PF07714">
    <property type="entry name" value="PK_Tyr_Ser-Thr"/>
    <property type="match status" value="1"/>
</dbReference>
<evidence type="ECO:0000313" key="2">
    <source>
        <dbReference type="EMBL" id="KAL3522520.1"/>
    </source>
</evidence>
<protein>
    <recommendedName>
        <fullName evidence="1">Serine-threonine/tyrosine-protein kinase catalytic domain-containing protein</fullName>
    </recommendedName>
</protein>
<accession>A0ABD2ZW28</accession>
<dbReference type="AlphaFoldDB" id="A0ABD2ZW28"/>
<feature type="domain" description="Serine-threonine/tyrosine-protein kinase catalytic" evidence="1">
    <location>
        <begin position="6"/>
        <end position="102"/>
    </location>
</feature>
<dbReference type="InterPro" id="IPR052451">
    <property type="entry name" value="Ser/Thr_kinase-like"/>
</dbReference>
<dbReference type="Proteomes" id="UP001630127">
    <property type="component" value="Unassembled WGS sequence"/>
</dbReference>
<evidence type="ECO:0000259" key="1">
    <source>
        <dbReference type="Pfam" id="PF07714"/>
    </source>
</evidence>
<name>A0ABD2ZW28_9GENT</name>
<proteinExistence type="predicted"/>
<keyword evidence="3" id="KW-1185">Reference proteome</keyword>
<dbReference type="InterPro" id="IPR001245">
    <property type="entry name" value="Ser-Thr/Tyr_kinase_cat_dom"/>
</dbReference>
<gene>
    <name evidence="2" type="ORF">ACH5RR_015354</name>
</gene>
<reference evidence="2 3" key="1">
    <citation type="submission" date="2024-11" db="EMBL/GenBank/DDBJ databases">
        <title>A near-complete genome assembly of Cinchona calisaya.</title>
        <authorList>
            <person name="Lian D.C."/>
            <person name="Zhao X.W."/>
            <person name="Wei L."/>
        </authorList>
    </citation>
    <scope>NUCLEOTIDE SEQUENCE [LARGE SCALE GENOMIC DNA]</scope>
    <source>
        <tissue evidence="2">Nenye</tissue>
    </source>
</reference>